<dbReference type="Proteomes" id="UP000294814">
    <property type="component" value="Unassembled WGS sequence"/>
</dbReference>
<dbReference type="EMBL" id="SMLG01000012">
    <property type="protein sequence ID" value="TDE42251.1"/>
    <property type="molecule type" value="Genomic_DNA"/>
</dbReference>
<dbReference type="RefSeq" id="WP_131917055.1">
    <property type="nucleotide sequence ID" value="NZ_SMLG01000012.1"/>
</dbReference>
<evidence type="ECO:0000313" key="2">
    <source>
        <dbReference type="Proteomes" id="UP000294814"/>
    </source>
</evidence>
<keyword evidence="2" id="KW-1185">Reference proteome</keyword>
<dbReference type="AlphaFoldDB" id="A0A4R5F4R7"/>
<accession>A0A4R5F4R7</accession>
<gene>
    <name evidence="1" type="ORF">E0I26_13950</name>
</gene>
<sequence length="78" mass="8894">MFKHLLSYTIEDISEIMNIPVILEIDNSINSREIEGVIVGYGDVSKSSTLPIFIKFEDSKGEINSFNLFDIKNIRKVD</sequence>
<proteinExistence type="predicted"/>
<organism evidence="1 2">
    <name type="scientific">Flavobacterium rhamnosiphilum</name>
    <dbReference type="NCBI Taxonomy" id="2541724"/>
    <lineage>
        <taxon>Bacteria</taxon>
        <taxon>Pseudomonadati</taxon>
        <taxon>Bacteroidota</taxon>
        <taxon>Flavobacteriia</taxon>
        <taxon>Flavobacteriales</taxon>
        <taxon>Flavobacteriaceae</taxon>
        <taxon>Flavobacterium</taxon>
    </lineage>
</organism>
<reference evidence="1 2" key="1">
    <citation type="submission" date="2019-03" db="EMBL/GenBank/DDBJ databases">
        <title>Novel species of Flavobacterium.</title>
        <authorList>
            <person name="Liu Q."/>
            <person name="Xin Y.-H."/>
        </authorList>
    </citation>
    <scope>NUCLEOTIDE SEQUENCE [LARGE SCALE GENOMIC DNA]</scope>
    <source>
        <strain evidence="1 2">LB3P52</strain>
    </source>
</reference>
<protein>
    <submittedName>
        <fullName evidence="1">Uncharacterized protein</fullName>
    </submittedName>
</protein>
<comment type="caution">
    <text evidence="1">The sequence shown here is derived from an EMBL/GenBank/DDBJ whole genome shotgun (WGS) entry which is preliminary data.</text>
</comment>
<evidence type="ECO:0000313" key="1">
    <source>
        <dbReference type="EMBL" id="TDE42251.1"/>
    </source>
</evidence>
<name>A0A4R5F4R7_9FLAO</name>